<comment type="caution">
    <text evidence="1">The sequence shown here is derived from an EMBL/GenBank/DDBJ whole genome shotgun (WGS) entry which is preliminary data.</text>
</comment>
<gene>
    <name evidence="1" type="ORF">JOF53_006471</name>
</gene>
<name>A0ABS5AM15_9PSEU</name>
<dbReference type="Proteomes" id="UP001519363">
    <property type="component" value="Unassembled WGS sequence"/>
</dbReference>
<proteinExistence type="predicted"/>
<evidence type="ECO:0000313" key="2">
    <source>
        <dbReference type="Proteomes" id="UP001519363"/>
    </source>
</evidence>
<evidence type="ECO:0000313" key="1">
    <source>
        <dbReference type="EMBL" id="MBP2477599.1"/>
    </source>
</evidence>
<dbReference type="EMBL" id="JAGIOO010000001">
    <property type="protein sequence ID" value="MBP2477599.1"/>
    <property type="molecule type" value="Genomic_DNA"/>
</dbReference>
<keyword evidence="2" id="KW-1185">Reference proteome</keyword>
<dbReference type="RefSeq" id="WP_143342950.1">
    <property type="nucleotide sequence ID" value="NZ_JAGIOO010000001.1"/>
</dbReference>
<accession>A0ABS5AM15</accession>
<reference evidence="1 2" key="1">
    <citation type="submission" date="2021-03" db="EMBL/GenBank/DDBJ databases">
        <title>Sequencing the genomes of 1000 actinobacteria strains.</title>
        <authorList>
            <person name="Klenk H.-P."/>
        </authorList>
    </citation>
    <scope>NUCLEOTIDE SEQUENCE [LARGE SCALE GENOMIC DNA]</scope>
    <source>
        <strain evidence="1 2">DSM 44580</strain>
    </source>
</reference>
<sequence length="437" mass="47371">MSGERNDLLVERRLDLGLTQEELAQLVNAQVEIITGSPGNANGDYIGKLEARRIGRPHAHTRQALRVVLRVESDMELGFGLSGATVDRSPQGGDDVERRRFLASLTGAVAGLGLVDPLALFDSVAPTGEPNQRVGPGHVSQVRALARFYAEQDHLFGGVAYAQSTMAQLGQSAQLRHHSMTDEIRKQLLDALAELADVVGGIAFDAGQHSSAGRAFRFASGCAVESGNWALRAKALSGLANQAVHQRRYDDALTEAETALVRLDLMPPVVQAMVLTRHARALGVQGPRREEDCIAAIRRAEETFAVDTGDEPEWARYYDRARLHRDCARARLGLALRGGEYTEVYEQLVSAVSAFPAGHSRGRTLAMVNLAALTMARVSPEEAVRTADEVLKSIDTVRSARVLKALEQLRDVSLPHCGIPEVATLTRELNKILPMAS</sequence>
<protein>
    <submittedName>
        <fullName evidence="1">Transcriptional regulator with XRE-family HTH domain</fullName>
    </submittedName>
</protein>
<organism evidence="1 2">
    <name type="scientific">Crossiella equi</name>
    <dbReference type="NCBI Taxonomy" id="130796"/>
    <lineage>
        <taxon>Bacteria</taxon>
        <taxon>Bacillati</taxon>
        <taxon>Actinomycetota</taxon>
        <taxon>Actinomycetes</taxon>
        <taxon>Pseudonocardiales</taxon>
        <taxon>Pseudonocardiaceae</taxon>
        <taxon>Crossiella</taxon>
    </lineage>
</organism>